<keyword evidence="2" id="KW-1185">Reference proteome</keyword>
<evidence type="ECO:0000313" key="2">
    <source>
        <dbReference type="Proteomes" id="UP001143856"/>
    </source>
</evidence>
<protein>
    <submittedName>
        <fullName evidence="1">Uncharacterized protein</fullName>
    </submittedName>
</protein>
<dbReference type="EMBL" id="JAPDGR010000553">
    <property type="protein sequence ID" value="KAJ2989222.1"/>
    <property type="molecule type" value="Genomic_DNA"/>
</dbReference>
<gene>
    <name evidence="1" type="ORF">NUW58_g3584</name>
</gene>
<dbReference type="Proteomes" id="UP001143856">
    <property type="component" value="Unassembled WGS sequence"/>
</dbReference>
<comment type="caution">
    <text evidence="1">The sequence shown here is derived from an EMBL/GenBank/DDBJ whole genome shotgun (WGS) entry which is preliminary data.</text>
</comment>
<organism evidence="1 2">
    <name type="scientific">Xylaria curta</name>
    <dbReference type="NCBI Taxonomy" id="42375"/>
    <lineage>
        <taxon>Eukaryota</taxon>
        <taxon>Fungi</taxon>
        <taxon>Dikarya</taxon>
        <taxon>Ascomycota</taxon>
        <taxon>Pezizomycotina</taxon>
        <taxon>Sordariomycetes</taxon>
        <taxon>Xylariomycetidae</taxon>
        <taxon>Xylariales</taxon>
        <taxon>Xylariaceae</taxon>
        <taxon>Xylaria</taxon>
    </lineage>
</organism>
<name>A0ACC1PAB8_9PEZI</name>
<accession>A0ACC1PAB8</accession>
<evidence type="ECO:0000313" key="1">
    <source>
        <dbReference type="EMBL" id="KAJ2989222.1"/>
    </source>
</evidence>
<sequence length="137" mass="14632">MVLRKKEVYTIITPIPSFIPRQLAIDILHSHGEVITLNPLVLSHKQIKAPRDAAADEYFSTCKSETSKDGKESKESKDTNSKAGTSTPPTGPSKSTSAAPPSAPTAPKAQASEGSRRSRSGKGAKQNSPAQRECRTC</sequence>
<reference evidence="1" key="1">
    <citation type="submission" date="2022-10" db="EMBL/GenBank/DDBJ databases">
        <title>Genome Sequence of Xylaria curta.</title>
        <authorList>
            <person name="Buettner E."/>
        </authorList>
    </citation>
    <scope>NUCLEOTIDE SEQUENCE</scope>
    <source>
        <strain evidence="1">Babe10</strain>
    </source>
</reference>
<proteinExistence type="predicted"/>